<dbReference type="GO" id="GO:0005886">
    <property type="term" value="C:plasma membrane"/>
    <property type="evidence" value="ECO:0007669"/>
    <property type="project" value="UniProtKB-SubCell"/>
</dbReference>
<evidence type="ECO:0000259" key="12">
    <source>
        <dbReference type="Pfam" id="PF26002"/>
    </source>
</evidence>
<dbReference type="PANTHER" id="PTHR30386">
    <property type="entry name" value="MEMBRANE FUSION SUBUNIT OF EMRAB-TOLC MULTIDRUG EFFLUX PUMP"/>
    <property type="match status" value="1"/>
</dbReference>
<dbReference type="RefSeq" id="WP_211325795.1">
    <property type="nucleotide sequence ID" value="NZ_QXDC01000002.1"/>
</dbReference>
<keyword evidence="4 9" id="KW-1003">Cell membrane</keyword>
<name>A0A397PG36_9SPHN</name>
<dbReference type="InterPro" id="IPR058781">
    <property type="entry name" value="HH_AprE-like"/>
</dbReference>
<dbReference type="NCBIfam" id="TIGR01843">
    <property type="entry name" value="type_I_hlyD"/>
    <property type="match status" value="1"/>
</dbReference>
<evidence type="ECO:0000259" key="11">
    <source>
        <dbReference type="Pfam" id="PF25994"/>
    </source>
</evidence>
<dbReference type="InterPro" id="IPR010129">
    <property type="entry name" value="T1SS_HlyD"/>
</dbReference>
<evidence type="ECO:0000256" key="1">
    <source>
        <dbReference type="ARBA" id="ARBA00004377"/>
    </source>
</evidence>
<sequence length="474" mass="52155">MMDTGQIEPKSRAWTQWREFPRNIGRDQSTDHELTADDLDREDAAESRTSLRPARFGWWLLILGFGGFLLWAAFAPLDNGVPMPGVVVVTGNRQAVEHQAGGIVSALHIREGDRVRAGQVLVRLDPTRAGAEAESVAIQLATARAKEARLLAERDGLASPVFPADLEHSESLDVVGAVALQRQHFTSRRAALQGELTGITQSIVGQRALIAGLEASISDKRQQLGAMNEQLGNMRQLANEGYIPRNRLLETERLRASIQSDISRDLGTIGQARGQAAELQSRLYQRREDWQQDVRGELADTKLQAQSLAARQETARFDLQHTDIRAPAAGRIVGLAVHTVGGVVQPGGRLMEIVPDAAPLIVEGHLPVGSVDKVHGGLPVDLLFTAFDRSSTPRLLGRVEQVSADRLQDEKDGLPFYRVRIRVGADELARLRLGDQPLRAGMPVEVFVRTGERTLLNYLFKPLIDRLRTAWGDK</sequence>
<dbReference type="Proteomes" id="UP000266568">
    <property type="component" value="Unassembled WGS sequence"/>
</dbReference>
<evidence type="ECO:0000313" key="13">
    <source>
        <dbReference type="EMBL" id="RIA46205.1"/>
    </source>
</evidence>
<dbReference type="InterPro" id="IPR006144">
    <property type="entry name" value="Secretion_HlyD_CS"/>
</dbReference>
<evidence type="ECO:0000256" key="10">
    <source>
        <dbReference type="SAM" id="MobiDB-lite"/>
    </source>
</evidence>
<dbReference type="AlphaFoldDB" id="A0A397PG36"/>
<evidence type="ECO:0000256" key="8">
    <source>
        <dbReference type="ARBA" id="ARBA00023136"/>
    </source>
</evidence>
<dbReference type="GO" id="GO:0009306">
    <property type="term" value="P:protein secretion"/>
    <property type="evidence" value="ECO:0007669"/>
    <property type="project" value="InterPro"/>
</dbReference>
<keyword evidence="3 9" id="KW-0813">Transport</keyword>
<evidence type="ECO:0000256" key="6">
    <source>
        <dbReference type="ARBA" id="ARBA00022692"/>
    </source>
</evidence>
<comment type="subcellular location">
    <subcellularLocation>
        <location evidence="1 9">Cell inner membrane</location>
        <topology evidence="1 9">Single-pass membrane protein</topology>
    </subcellularLocation>
</comment>
<gene>
    <name evidence="13" type="ORF">DFR49_0738</name>
</gene>
<accession>A0A397PG36</accession>
<dbReference type="PRINTS" id="PR01490">
    <property type="entry name" value="RTXTOXIND"/>
</dbReference>
<evidence type="ECO:0000256" key="4">
    <source>
        <dbReference type="ARBA" id="ARBA00022475"/>
    </source>
</evidence>
<dbReference type="GO" id="GO:0006508">
    <property type="term" value="P:proteolysis"/>
    <property type="evidence" value="ECO:0007669"/>
    <property type="project" value="UniProtKB-KW"/>
</dbReference>
<comment type="similarity">
    <text evidence="2 9">Belongs to the membrane fusion protein (MFP) (TC 8.A.1) family.</text>
</comment>
<dbReference type="Pfam" id="PF25994">
    <property type="entry name" value="HH_AprE"/>
    <property type="match status" value="1"/>
</dbReference>
<dbReference type="PROSITE" id="PS00543">
    <property type="entry name" value="HLYD_FAMILY"/>
    <property type="match status" value="1"/>
</dbReference>
<protein>
    <recommendedName>
        <fullName evidence="9">Membrane fusion protein (MFP) family protein</fullName>
    </recommendedName>
</protein>
<dbReference type="InterPro" id="IPR050739">
    <property type="entry name" value="MFP"/>
</dbReference>
<dbReference type="Gene3D" id="1.10.287.470">
    <property type="entry name" value="Helix hairpin bin"/>
    <property type="match status" value="1"/>
</dbReference>
<comment type="caution">
    <text evidence="13">The sequence shown here is derived from an EMBL/GenBank/DDBJ whole genome shotgun (WGS) entry which is preliminary data.</text>
</comment>
<evidence type="ECO:0000256" key="5">
    <source>
        <dbReference type="ARBA" id="ARBA00022519"/>
    </source>
</evidence>
<feature type="compositionally biased region" description="Basic and acidic residues" evidence="10">
    <location>
        <begin position="25"/>
        <end position="35"/>
    </location>
</feature>
<evidence type="ECO:0000313" key="14">
    <source>
        <dbReference type="Proteomes" id="UP000266568"/>
    </source>
</evidence>
<keyword evidence="5 9" id="KW-0997">Cell inner membrane</keyword>
<feature type="transmembrane region" description="Helical" evidence="9">
    <location>
        <begin position="56"/>
        <end position="74"/>
    </location>
</feature>
<dbReference type="PANTHER" id="PTHR30386:SF17">
    <property type="entry name" value="ALKALINE PROTEASE SECRETION PROTEIN APRE"/>
    <property type="match status" value="1"/>
</dbReference>
<keyword evidence="13" id="KW-0645">Protease</keyword>
<evidence type="ECO:0000256" key="9">
    <source>
        <dbReference type="RuleBase" id="RU365093"/>
    </source>
</evidence>
<proteinExistence type="inferred from homology"/>
<evidence type="ECO:0000256" key="2">
    <source>
        <dbReference type="ARBA" id="ARBA00009477"/>
    </source>
</evidence>
<feature type="domain" description="AprE-like long alpha-helical hairpin" evidence="11">
    <location>
        <begin position="130"/>
        <end position="316"/>
    </location>
</feature>
<feature type="region of interest" description="Disordered" evidence="10">
    <location>
        <begin position="25"/>
        <end position="44"/>
    </location>
</feature>
<feature type="domain" description="AprE-like beta-barrel" evidence="12">
    <location>
        <begin position="360"/>
        <end position="451"/>
    </location>
</feature>
<dbReference type="InterPro" id="IPR058982">
    <property type="entry name" value="Beta-barrel_AprE"/>
</dbReference>
<reference evidence="13 14" key="1">
    <citation type="submission" date="2018-08" db="EMBL/GenBank/DDBJ databases">
        <title>Genomic Encyclopedia of Type Strains, Phase IV (KMG-IV): sequencing the most valuable type-strain genomes for metagenomic binning, comparative biology and taxonomic classification.</title>
        <authorList>
            <person name="Goeker M."/>
        </authorList>
    </citation>
    <scope>NUCLEOTIDE SEQUENCE [LARGE SCALE GENOMIC DNA]</scope>
    <source>
        <strain evidence="13 14">DSM 25527</strain>
    </source>
</reference>
<keyword evidence="14" id="KW-1185">Reference proteome</keyword>
<keyword evidence="7 9" id="KW-1133">Transmembrane helix</keyword>
<organism evidence="13 14">
    <name type="scientific">Hephaestia caeni</name>
    <dbReference type="NCBI Taxonomy" id="645617"/>
    <lineage>
        <taxon>Bacteria</taxon>
        <taxon>Pseudomonadati</taxon>
        <taxon>Pseudomonadota</taxon>
        <taxon>Alphaproteobacteria</taxon>
        <taxon>Sphingomonadales</taxon>
        <taxon>Sphingomonadaceae</taxon>
        <taxon>Hephaestia</taxon>
    </lineage>
</organism>
<dbReference type="SUPFAM" id="SSF111369">
    <property type="entry name" value="HlyD-like secretion proteins"/>
    <property type="match status" value="2"/>
</dbReference>
<dbReference type="GO" id="GO:0008233">
    <property type="term" value="F:peptidase activity"/>
    <property type="evidence" value="ECO:0007669"/>
    <property type="project" value="UniProtKB-KW"/>
</dbReference>
<dbReference type="Gene3D" id="2.40.50.100">
    <property type="match status" value="2"/>
</dbReference>
<keyword evidence="8 9" id="KW-0472">Membrane</keyword>
<dbReference type="Pfam" id="PF26002">
    <property type="entry name" value="Beta-barrel_AprE"/>
    <property type="match status" value="1"/>
</dbReference>
<keyword evidence="6 9" id="KW-0812">Transmembrane</keyword>
<evidence type="ECO:0000256" key="3">
    <source>
        <dbReference type="ARBA" id="ARBA00022448"/>
    </source>
</evidence>
<keyword evidence="13" id="KW-0378">Hydrolase</keyword>
<evidence type="ECO:0000256" key="7">
    <source>
        <dbReference type="ARBA" id="ARBA00022989"/>
    </source>
</evidence>
<dbReference type="EMBL" id="QXDC01000002">
    <property type="protein sequence ID" value="RIA46205.1"/>
    <property type="molecule type" value="Genomic_DNA"/>
</dbReference>